<accession>A0A9N9HFD1</accession>
<feature type="non-terminal residue" evidence="1">
    <location>
        <position position="128"/>
    </location>
</feature>
<dbReference type="OrthoDB" id="10620977at2759"/>
<dbReference type="AlphaFoldDB" id="A0A9N9HFD1"/>
<evidence type="ECO:0000313" key="1">
    <source>
        <dbReference type="EMBL" id="CAG8684948.1"/>
    </source>
</evidence>
<keyword evidence="2" id="KW-1185">Reference proteome</keyword>
<gene>
    <name evidence="1" type="ORF">AMORRO_LOCUS11423</name>
</gene>
<comment type="caution">
    <text evidence="1">The sequence shown here is derived from an EMBL/GenBank/DDBJ whole genome shotgun (WGS) entry which is preliminary data.</text>
</comment>
<proteinExistence type="predicted"/>
<reference evidence="1" key="1">
    <citation type="submission" date="2021-06" db="EMBL/GenBank/DDBJ databases">
        <authorList>
            <person name="Kallberg Y."/>
            <person name="Tangrot J."/>
            <person name="Rosling A."/>
        </authorList>
    </citation>
    <scope>NUCLEOTIDE SEQUENCE</scope>
    <source>
        <strain evidence="1">CL551</strain>
    </source>
</reference>
<sequence>MTVCHAQTHLAVANWDVDFAQIYSCTDPLGDPIGGGKLSSLPPNVPCATQSAVDVWLSSKTRASLSCTDPIGGGKLSSLPPNVPCATNWRWTFGFPAKFDLSCTDPLGGGKLGRELCSNLLMHSPTWR</sequence>
<dbReference type="Proteomes" id="UP000789342">
    <property type="component" value="Unassembled WGS sequence"/>
</dbReference>
<dbReference type="EMBL" id="CAJVPV010014453">
    <property type="protein sequence ID" value="CAG8684948.1"/>
    <property type="molecule type" value="Genomic_DNA"/>
</dbReference>
<name>A0A9N9HFD1_9GLOM</name>
<organism evidence="1 2">
    <name type="scientific">Acaulospora morrowiae</name>
    <dbReference type="NCBI Taxonomy" id="94023"/>
    <lineage>
        <taxon>Eukaryota</taxon>
        <taxon>Fungi</taxon>
        <taxon>Fungi incertae sedis</taxon>
        <taxon>Mucoromycota</taxon>
        <taxon>Glomeromycotina</taxon>
        <taxon>Glomeromycetes</taxon>
        <taxon>Diversisporales</taxon>
        <taxon>Acaulosporaceae</taxon>
        <taxon>Acaulospora</taxon>
    </lineage>
</organism>
<protein>
    <submittedName>
        <fullName evidence="1">4799_t:CDS:1</fullName>
    </submittedName>
</protein>
<evidence type="ECO:0000313" key="2">
    <source>
        <dbReference type="Proteomes" id="UP000789342"/>
    </source>
</evidence>